<feature type="compositionally biased region" description="Basic and acidic residues" evidence="1">
    <location>
        <begin position="93"/>
        <end position="104"/>
    </location>
</feature>
<feature type="transmembrane region" description="Helical" evidence="2">
    <location>
        <begin position="6"/>
        <end position="29"/>
    </location>
</feature>
<dbReference type="EMBL" id="AP019791">
    <property type="protein sequence ID" value="BBL78413.1"/>
    <property type="molecule type" value="Genomic_DNA"/>
</dbReference>
<keyword evidence="4" id="KW-1185">Reference proteome</keyword>
<evidence type="ECO:0000256" key="2">
    <source>
        <dbReference type="SAM" id="Phobius"/>
    </source>
</evidence>
<keyword evidence="2" id="KW-0812">Transmembrane</keyword>
<dbReference type="Proteomes" id="UP000318065">
    <property type="component" value="Chromosome"/>
</dbReference>
<feature type="region of interest" description="Disordered" evidence="1">
    <location>
        <begin position="83"/>
        <end position="115"/>
    </location>
</feature>
<feature type="compositionally biased region" description="Basic residues" evidence="1">
    <location>
        <begin position="106"/>
        <end position="115"/>
    </location>
</feature>
<feature type="transmembrane region" description="Helical" evidence="2">
    <location>
        <begin position="61"/>
        <end position="82"/>
    </location>
</feature>
<gene>
    <name evidence="3" type="ORF">RxyAA322_02670</name>
</gene>
<name>A0A510HIC7_9ACTN</name>
<proteinExistence type="predicted"/>
<reference evidence="3" key="1">
    <citation type="journal article" date="2019" name="Microbiol. Resour. Announc.">
        <title>Complete Genome Sequence of Rubrobacter xylanophilus Strain AA3-22, Isolated from Arima Onsen in Japan.</title>
        <authorList>
            <person name="Tomariguchi N."/>
            <person name="Miyazaki K."/>
        </authorList>
    </citation>
    <scope>NUCLEOTIDE SEQUENCE [LARGE SCALE GENOMIC DNA]</scope>
    <source>
        <strain evidence="3">AA3-22</strain>
    </source>
</reference>
<dbReference type="AlphaFoldDB" id="A0A510HIC7"/>
<keyword evidence="2" id="KW-1133">Transmembrane helix</keyword>
<evidence type="ECO:0000313" key="4">
    <source>
        <dbReference type="Proteomes" id="UP000318065"/>
    </source>
</evidence>
<evidence type="ECO:0000256" key="1">
    <source>
        <dbReference type="SAM" id="MobiDB-lite"/>
    </source>
</evidence>
<feature type="transmembrane region" description="Helical" evidence="2">
    <location>
        <begin position="36"/>
        <end position="55"/>
    </location>
</feature>
<organism evidence="3 4">
    <name type="scientific">Rubrobacter xylanophilus</name>
    <dbReference type="NCBI Taxonomy" id="49319"/>
    <lineage>
        <taxon>Bacteria</taxon>
        <taxon>Bacillati</taxon>
        <taxon>Actinomycetota</taxon>
        <taxon>Rubrobacteria</taxon>
        <taxon>Rubrobacterales</taxon>
        <taxon>Rubrobacteraceae</taxon>
        <taxon>Rubrobacter</taxon>
    </lineage>
</organism>
<protein>
    <submittedName>
        <fullName evidence="3">Uncharacterized protein</fullName>
    </submittedName>
</protein>
<keyword evidence="2" id="KW-0472">Membrane</keyword>
<dbReference type="RefSeq" id="WP_143526561.1">
    <property type="nucleotide sequence ID" value="NZ_AP019791.1"/>
</dbReference>
<evidence type="ECO:0000313" key="3">
    <source>
        <dbReference type="EMBL" id="BBL78413.1"/>
    </source>
</evidence>
<sequence>MSFLLSLVGALLLFATVLGIAFGIFMSIFPNTRRSGAYFALWWVSGAAAAVGVLMRDPVTFAVGLFCFCVAGAAFAAANRDIGRSRRGRSRRATSERTTRENRTRNGTRRRRAAS</sequence>
<accession>A0A510HIC7</accession>